<organism evidence="3 4">
    <name type="scientific">Companilactobacillus ginsenosidimutans</name>
    <dbReference type="NCBI Taxonomy" id="1007676"/>
    <lineage>
        <taxon>Bacteria</taxon>
        <taxon>Bacillati</taxon>
        <taxon>Bacillota</taxon>
        <taxon>Bacilli</taxon>
        <taxon>Lactobacillales</taxon>
        <taxon>Lactobacillaceae</taxon>
        <taxon>Companilactobacillus</taxon>
    </lineage>
</organism>
<name>A0A0H4QM82_9LACO</name>
<feature type="region of interest" description="Disordered" evidence="1">
    <location>
        <begin position="164"/>
        <end position="192"/>
    </location>
</feature>
<keyword evidence="2" id="KW-0732">Signal</keyword>
<dbReference type="STRING" id="1007676.ABM34_09935"/>
<feature type="compositionally biased region" description="Low complexity" evidence="1">
    <location>
        <begin position="21"/>
        <end position="40"/>
    </location>
</feature>
<evidence type="ECO:0000256" key="2">
    <source>
        <dbReference type="SAM" id="SignalP"/>
    </source>
</evidence>
<reference evidence="4" key="1">
    <citation type="submission" date="2015-07" db="EMBL/GenBank/DDBJ databases">
        <title>Lactobacillus ginsenosidimutans/EMML 3141/ whole genome sequencing.</title>
        <authorList>
            <person name="Kim M.K."/>
            <person name="Im W.-T."/>
            <person name="Srinivasan S."/>
            <person name="Lee J.-J."/>
        </authorList>
    </citation>
    <scope>NUCLEOTIDE SEQUENCE [LARGE SCALE GENOMIC DNA]</scope>
    <source>
        <strain evidence="4">EMML 3041</strain>
    </source>
</reference>
<evidence type="ECO:0000313" key="3">
    <source>
        <dbReference type="EMBL" id="AKP67818.1"/>
    </source>
</evidence>
<sequence>MKKGVIIVGLLSALVLSGCSNGNSSSSKTASSSQTSTVKSEATDYAKLSKAAKKDIKFSFKADKVGSKYDISATIKNESKKSVKFKLADIEIFNADSSKIDSSRDGTVVIKGHSSCKVKKLFTGISADELNESTNYFIYKSPDNKLSKFNFAIATGTATKQANEMETSNTYKPTTNATAPDAANSSNSKNPAAPAKILTSAEMARALYAHSMNYPGTRGDEGITVSETAYGYKVTDDILGPDKPFYTYFNFAGDELDANGNVIATYDQLAKPTASLPQFDPSGATPQN</sequence>
<dbReference type="Proteomes" id="UP000036106">
    <property type="component" value="Chromosome"/>
</dbReference>
<dbReference type="AlphaFoldDB" id="A0A0H4QM82"/>
<keyword evidence="4" id="KW-1185">Reference proteome</keyword>
<feature type="compositionally biased region" description="Low complexity" evidence="1">
    <location>
        <begin position="173"/>
        <end position="192"/>
    </location>
</feature>
<dbReference type="KEGG" id="lgn:ABM34_09935"/>
<dbReference type="RefSeq" id="WP_048705425.1">
    <property type="nucleotide sequence ID" value="NZ_CP012034.1"/>
</dbReference>
<gene>
    <name evidence="3" type="ORF">ABM34_09935</name>
</gene>
<accession>A0A0H4QM82</accession>
<feature type="region of interest" description="Disordered" evidence="1">
    <location>
        <begin position="21"/>
        <end position="41"/>
    </location>
</feature>
<evidence type="ECO:0000256" key="1">
    <source>
        <dbReference type="SAM" id="MobiDB-lite"/>
    </source>
</evidence>
<feature type="chain" id="PRO_5039141840" description="DUF4352 domain-containing protein" evidence="2">
    <location>
        <begin position="23"/>
        <end position="288"/>
    </location>
</feature>
<evidence type="ECO:0008006" key="5">
    <source>
        <dbReference type="Google" id="ProtNLM"/>
    </source>
</evidence>
<evidence type="ECO:0000313" key="4">
    <source>
        <dbReference type="Proteomes" id="UP000036106"/>
    </source>
</evidence>
<protein>
    <recommendedName>
        <fullName evidence="5">DUF4352 domain-containing protein</fullName>
    </recommendedName>
</protein>
<dbReference type="OrthoDB" id="2288612at2"/>
<proteinExistence type="predicted"/>
<feature type="signal peptide" evidence="2">
    <location>
        <begin position="1"/>
        <end position="22"/>
    </location>
</feature>
<dbReference type="EMBL" id="CP012034">
    <property type="protein sequence ID" value="AKP67818.1"/>
    <property type="molecule type" value="Genomic_DNA"/>
</dbReference>
<dbReference type="PROSITE" id="PS51257">
    <property type="entry name" value="PROKAR_LIPOPROTEIN"/>
    <property type="match status" value="1"/>
</dbReference>
<dbReference type="PATRIC" id="fig|1007676.4.peg.2011"/>